<keyword evidence="1" id="KW-0812">Transmembrane</keyword>
<feature type="transmembrane region" description="Helical" evidence="1">
    <location>
        <begin position="37"/>
        <end position="56"/>
    </location>
</feature>
<evidence type="ECO:0000313" key="2">
    <source>
        <dbReference type="EMBL" id="RKS69334.1"/>
    </source>
</evidence>
<dbReference type="RefSeq" id="WP_121194759.1">
    <property type="nucleotide sequence ID" value="NZ_RBWV01000015.1"/>
</dbReference>
<dbReference type="AlphaFoldDB" id="A0A420XL02"/>
<dbReference type="EMBL" id="RBWV01000015">
    <property type="protein sequence ID" value="RKS69334.1"/>
    <property type="molecule type" value="Genomic_DNA"/>
</dbReference>
<reference evidence="2 3" key="1">
    <citation type="submission" date="2018-10" db="EMBL/GenBank/DDBJ databases">
        <title>Genomic Encyclopedia of Archaeal and Bacterial Type Strains, Phase II (KMG-II): from individual species to whole genera.</title>
        <authorList>
            <person name="Goeker M."/>
        </authorList>
    </citation>
    <scope>NUCLEOTIDE SEQUENCE [LARGE SCALE GENOMIC DNA]</scope>
    <source>
        <strain evidence="2 3">RP-AC37</strain>
    </source>
</reference>
<dbReference type="Proteomes" id="UP000281955">
    <property type="component" value="Unassembled WGS sequence"/>
</dbReference>
<keyword evidence="3" id="KW-1185">Reference proteome</keyword>
<accession>A0A420XL02</accession>
<sequence>MSRHPFDIVPLLVGALFVAVGLTYVLADVQDVPVHEGVVAVALLGGLGLLAFAATLRSVLRAARRRSGATESVSEGQDLPGTP</sequence>
<dbReference type="InParanoid" id="A0A420XL02"/>
<evidence type="ECO:0000256" key="1">
    <source>
        <dbReference type="SAM" id="Phobius"/>
    </source>
</evidence>
<keyword evidence="1" id="KW-0472">Membrane</keyword>
<protein>
    <submittedName>
        <fullName evidence="2">Uncharacterized protein</fullName>
    </submittedName>
</protein>
<evidence type="ECO:0000313" key="3">
    <source>
        <dbReference type="Proteomes" id="UP000281955"/>
    </source>
</evidence>
<keyword evidence="1" id="KW-1133">Transmembrane helix</keyword>
<organism evidence="2 3">
    <name type="scientific">Motilibacter peucedani</name>
    <dbReference type="NCBI Taxonomy" id="598650"/>
    <lineage>
        <taxon>Bacteria</taxon>
        <taxon>Bacillati</taxon>
        <taxon>Actinomycetota</taxon>
        <taxon>Actinomycetes</taxon>
        <taxon>Motilibacterales</taxon>
        <taxon>Motilibacteraceae</taxon>
        <taxon>Motilibacter</taxon>
    </lineage>
</organism>
<gene>
    <name evidence="2" type="ORF">CLV35_3511</name>
</gene>
<name>A0A420XL02_9ACTN</name>
<proteinExistence type="predicted"/>
<comment type="caution">
    <text evidence="2">The sequence shown here is derived from an EMBL/GenBank/DDBJ whole genome shotgun (WGS) entry which is preliminary data.</text>
</comment>